<feature type="transmembrane region" description="Helical" evidence="8">
    <location>
        <begin position="42"/>
        <end position="61"/>
    </location>
</feature>
<dbReference type="GO" id="GO:0015385">
    <property type="term" value="F:sodium:proton antiporter activity"/>
    <property type="evidence" value="ECO:0007669"/>
    <property type="project" value="TreeGrafter"/>
</dbReference>
<keyword evidence="5 8" id="KW-0812">Transmembrane</keyword>
<keyword evidence="6 8" id="KW-1133">Transmembrane helix</keyword>
<accession>A0A934RBZ8</accession>
<evidence type="ECO:0000256" key="5">
    <source>
        <dbReference type="ARBA" id="ARBA00022692"/>
    </source>
</evidence>
<keyword evidence="3" id="KW-0813">Transport</keyword>
<evidence type="ECO:0000256" key="7">
    <source>
        <dbReference type="ARBA" id="ARBA00023136"/>
    </source>
</evidence>
<feature type="transmembrane region" description="Helical" evidence="8">
    <location>
        <begin position="12"/>
        <end position="30"/>
    </location>
</feature>
<evidence type="ECO:0000256" key="8">
    <source>
        <dbReference type="SAM" id="Phobius"/>
    </source>
</evidence>
<evidence type="ECO:0000256" key="2">
    <source>
        <dbReference type="ARBA" id="ARBA00009212"/>
    </source>
</evidence>
<gene>
    <name evidence="9" type="ORF">JIN81_05730</name>
</gene>
<dbReference type="Proteomes" id="UP000658278">
    <property type="component" value="Unassembled WGS sequence"/>
</dbReference>
<dbReference type="EMBL" id="JAENII010000003">
    <property type="protein sequence ID" value="MBK1826509.1"/>
    <property type="molecule type" value="Genomic_DNA"/>
</dbReference>
<dbReference type="Pfam" id="PF04066">
    <property type="entry name" value="MrpF_PhaF"/>
    <property type="match status" value="1"/>
</dbReference>
<reference evidence="9" key="1">
    <citation type="submission" date="2021-01" db="EMBL/GenBank/DDBJ databases">
        <title>Modified the classification status of verrucomicrobia.</title>
        <authorList>
            <person name="Feng X."/>
        </authorList>
    </citation>
    <scope>NUCLEOTIDE SEQUENCE</scope>
    <source>
        <strain evidence="9">KCTC 22201</strain>
    </source>
</reference>
<evidence type="ECO:0008006" key="11">
    <source>
        <dbReference type="Google" id="ProtNLM"/>
    </source>
</evidence>
<name>A0A934RBZ8_9BACT</name>
<dbReference type="PANTHER" id="PTHR34702:SF1">
    <property type="entry name" value="NA(+)_H(+) ANTIPORTER SUBUNIT F"/>
    <property type="match status" value="1"/>
</dbReference>
<dbReference type="AlphaFoldDB" id="A0A934RBZ8"/>
<evidence type="ECO:0000256" key="4">
    <source>
        <dbReference type="ARBA" id="ARBA00022475"/>
    </source>
</evidence>
<comment type="subcellular location">
    <subcellularLocation>
        <location evidence="1">Cell membrane</location>
        <topology evidence="1">Multi-pass membrane protein</topology>
    </subcellularLocation>
</comment>
<dbReference type="PANTHER" id="PTHR34702">
    <property type="entry name" value="NA(+)/H(+) ANTIPORTER SUBUNIT F1"/>
    <property type="match status" value="1"/>
</dbReference>
<evidence type="ECO:0000313" key="10">
    <source>
        <dbReference type="Proteomes" id="UP000658278"/>
    </source>
</evidence>
<evidence type="ECO:0000256" key="1">
    <source>
        <dbReference type="ARBA" id="ARBA00004651"/>
    </source>
</evidence>
<keyword evidence="10" id="KW-1185">Reference proteome</keyword>
<keyword evidence="7 8" id="KW-0472">Membrane</keyword>
<evidence type="ECO:0000313" key="9">
    <source>
        <dbReference type="EMBL" id="MBK1826509.1"/>
    </source>
</evidence>
<organism evidence="9 10">
    <name type="scientific">Haloferula rosea</name>
    <dbReference type="NCBI Taxonomy" id="490093"/>
    <lineage>
        <taxon>Bacteria</taxon>
        <taxon>Pseudomonadati</taxon>
        <taxon>Verrucomicrobiota</taxon>
        <taxon>Verrucomicrobiia</taxon>
        <taxon>Verrucomicrobiales</taxon>
        <taxon>Verrucomicrobiaceae</taxon>
        <taxon>Haloferula</taxon>
    </lineage>
</organism>
<evidence type="ECO:0000256" key="6">
    <source>
        <dbReference type="ARBA" id="ARBA00022989"/>
    </source>
</evidence>
<protein>
    <recommendedName>
        <fullName evidence="11">Cation:proton antiporter</fullName>
    </recommendedName>
</protein>
<proteinExistence type="inferred from homology"/>
<feature type="transmembrane region" description="Helical" evidence="8">
    <location>
        <begin position="67"/>
        <end position="90"/>
    </location>
</feature>
<dbReference type="InterPro" id="IPR007208">
    <property type="entry name" value="MrpF/PhaF-like"/>
</dbReference>
<dbReference type="RefSeq" id="WP_200277533.1">
    <property type="nucleotide sequence ID" value="NZ_JAENII010000003.1"/>
</dbReference>
<evidence type="ECO:0000256" key="3">
    <source>
        <dbReference type="ARBA" id="ARBA00022448"/>
    </source>
</evidence>
<comment type="caution">
    <text evidence="9">The sequence shown here is derived from an EMBL/GenBank/DDBJ whole genome shotgun (WGS) entry which is preliminary data.</text>
</comment>
<sequence>MSSNSVEALPAPVIWIAATMIGIAVVCTLIRILRGPTSPDRIVAVDLLASLVMAGLLISGITSDNPFYLQITLGFAVILFLGTVALSRYLDRPRP</sequence>
<keyword evidence="4" id="KW-1003">Cell membrane</keyword>
<comment type="similarity">
    <text evidence="2">Belongs to the CPA3 antiporters (TC 2.A.63) subunit F family.</text>
</comment>
<dbReference type="GO" id="GO:0005886">
    <property type="term" value="C:plasma membrane"/>
    <property type="evidence" value="ECO:0007669"/>
    <property type="project" value="UniProtKB-SubCell"/>
</dbReference>